<evidence type="ECO:0000313" key="2">
    <source>
        <dbReference type="EMBL" id="GAT90669.1"/>
    </source>
</evidence>
<keyword evidence="1" id="KW-1133">Transmembrane helix</keyword>
<sequence length="63" mass="7184">MLADDLSVQIKLIIMYAIGVLALLTFLFFLYRKHQSFKNKYVATILGITIVMVLILIDVSTLH</sequence>
<reference evidence="2 3" key="1">
    <citation type="journal article" date="2016" name="Syst. Appl. Microbiol.">
        <title>Genomic characterization of a fructophilic bee symbiont Lactobacillus kunkeei reveals its niche-specific adaptation.</title>
        <authorList>
            <person name="Maeno S."/>
            <person name="Tanizawa Y."/>
            <person name="Kanesaki Y."/>
            <person name="Kubota E."/>
            <person name="Kumar H."/>
            <person name="Dicks L."/>
            <person name="Salminen S."/>
            <person name="Nakagawa J."/>
            <person name="Arita M."/>
            <person name="Endo A."/>
        </authorList>
    </citation>
    <scope>NUCLEOTIDE SEQUENCE [LARGE SCALE GENOMIC DNA]</scope>
    <source>
        <strain evidence="2 3">FF30-6</strain>
    </source>
</reference>
<organism evidence="2 3">
    <name type="scientific">Apilactobacillus kunkeei</name>
    <dbReference type="NCBI Taxonomy" id="148814"/>
    <lineage>
        <taxon>Bacteria</taxon>
        <taxon>Bacillati</taxon>
        <taxon>Bacillota</taxon>
        <taxon>Bacilli</taxon>
        <taxon>Lactobacillales</taxon>
        <taxon>Lactobacillaceae</taxon>
        <taxon>Apilactobacillus</taxon>
    </lineage>
</organism>
<gene>
    <name evidence="2" type="ORF">FF306_00772</name>
</gene>
<comment type="caution">
    <text evidence="2">The sequence shown here is derived from an EMBL/GenBank/DDBJ whole genome shotgun (WGS) entry which is preliminary data.</text>
</comment>
<feature type="transmembrane region" description="Helical" evidence="1">
    <location>
        <begin position="12"/>
        <end position="31"/>
    </location>
</feature>
<dbReference type="EMBL" id="BDDX01000005">
    <property type="protein sequence ID" value="GAT90669.1"/>
    <property type="molecule type" value="Genomic_DNA"/>
</dbReference>
<keyword evidence="1" id="KW-0812">Transmembrane</keyword>
<evidence type="ECO:0000256" key="1">
    <source>
        <dbReference type="SAM" id="Phobius"/>
    </source>
</evidence>
<proteinExistence type="predicted"/>
<dbReference type="Proteomes" id="UP000186588">
    <property type="component" value="Unassembled WGS sequence"/>
</dbReference>
<protein>
    <submittedName>
        <fullName evidence="2">Uncharacterized protein</fullName>
    </submittedName>
</protein>
<keyword evidence="1" id="KW-0472">Membrane</keyword>
<dbReference type="AlphaFoldDB" id="A0A1L8CHJ2"/>
<name>A0A1L8CHJ2_9LACO</name>
<feature type="transmembrane region" description="Helical" evidence="1">
    <location>
        <begin position="43"/>
        <end position="62"/>
    </location>
</feature>
<accession>A0A1L8CHJ2</accession>
<dbReference type="RefSeq" id="WP_094750824.1">
    <property type="nucleotide sequence ID" value="NZ_BDDX01000005.1"/>
</dbReference>
<evidence type="ECO:0000313" key="3">
    <source>
        <dbReference type="Proteomes" id="UP000186588"/>
    </source>
</evidence>